<feature type="chain" id="PRO_5021858708" description="Cytochrome c domain-containing protein" evidence="1">
    <location>
        <begin position="23"/>
        <end position="430"/>
    </location>
</feature>
<dbReference type="AlphaFoldDB" id="A0A517XY68"/>
<keyword evidence="3" id="KW-1185">Reference proteome</keyword>
<dbReference type="RefSeq" id="WP_238389269.1">
    <property type="nucleotide sequence ID" value="NZ_CP036273.1"/>
</dbReference>
<dbReference type="EMBL" id="CP036273">
    <property type="protein sequence ID" value="QDU22449.1"/>
    <property type="molecule type" value="Genomic_DNA"/>
</dbReference>
<proteinExistence type="predicted"/>
<sequence precursor="true">MTTSHLLAAAAVVASLAAPAAATDLNQPPINYETATPDNVVTRVQKDVAAGRVTLTRDDEQGYLRSVLKAFGVPESSQLFVFSRTSLQRSRIGPRTPRALYFNDDVYVGYCQRGDVLEVSVADPVLGTSFYTLDQEPADRPRFNRHTEQCLICHASSANRGFPGHLLRSVHPDRTGEPMLGSGSYRTDDTSPFDQRWGGWYVTGRHPFEHMGNRTHRGRYDDEREEPASQNVTDLRRFFTTGAYPTPHSDVVALMVLGHQAAVHNRIARATLETRAALYYQDELNRALKEPPGTRYDSVKGRIASAGDDLVKALLFSGEAKLTGPVEGTTTFARDFAARGPVDAAGRSLRQFDLKTRLFRHPCSYLIYTESFDRMPDPMREYVVKKLYDVLTGANQEPAFAHLSAADRAAVLGILRATKPNLPAYWRSGL</sequence>
<evidence type="ECO:0000313" key="3">
    <source>
        <dbReference type="Proteomes" id="UP000319576"/>
    </source>
</evidence>
<evidence type="ECO:0008006" key="4">
    <source>
        <dbReference type="Google" id="ProtNLM"/>
    </source>
</evidence>
<keyword evidence="1" id="KW-0732">Signal</keyword>
<gene>
    <name evidence="2" type="ORF">ETAA1_44290</name>
</gene>
<feature type="signal peptide" evidence="1">
    <location>
        <begin position="1"/>
        <end position="22"/>
    </location>
</feature>
<name>A0A517XY68_9BACT</name>
<reference evidence="2 3" key="1">
    <citation type="submission" date="2019-02" db="EMBL/GenBank/DDBJ databases">
        <title>Deep-cultivation of Planctomycetes and their phenomic and genomic characterization uncovers novel biology.</title>
        <authorList>
            <person name="Wiegand S."/>
            <person name="Jogler M."/>
            <person name="Boedeker C."/>
            <person name="Pinto D."/>
            <person name="Vollmers J."/>
            <person name="Rivas-Marin E."/>
            <person name="Kohn T."/>
            <person name="Peeters S.H."/>
            <person name="Heuer A."/>
            <person name="Rast P."/>
            <person name="Oberbeckmann S."/>
            <person name="Bunk B."/>
            <person name="Jeske O."/>
            <person name="Meyerdierks A."/>
            <person name="Storesund J.E."/>
            <person name="Kallscheuer N."/>
            <person name="Luecker S."/>
            <person name="Lage O.M."/>
            <person name="Pohl T."/>
            <person name="Merkel B.J."/>
            <person name="Hornburger P."/>
            <person name="Mueller R.-W."/>
            <person name="Bruemmer F."/>
            <person name="Labrenz M."/>
            <person name="Spormann A.M."/>
            <person name="Op den Camp H."/>
            <person name="Overmann J."/>
            <person name="Amann R."/>
            <person name="Jetten M.S.M."/>
            <person name="Mascher T."/>
            <person name="Medema M.H."/>
            <person name="Devos D.P."/>
            <person name="Kaster A.-K."/>
            <person name="Ovreas L."/>
            <person name="Rohde M."/>
            <person name="Galperin M.Y."/>
            <person name="Jogler C."/>
        </authorList>
    </citation>
    <scope>NUCLEOTIDE SEQUENCE [LARGE SCALE GENOMIC DNA]</scope>
    <source>
        <strain evidence="2 3">ETA_A1</strain>
    </source>
</reference>
<dbReference type="KEGG" id="uli:ETAA1_44290"/>
<organism evidence="2 3">
    <name type="scientific">Urbifossiella limnaea</name>
    <dbReference type="NCBI Taxonomy" id="2528023"/>
    <lineage>
        <taxon>Bacteria</taxon>
        <taxon>Pseudomonadati</taxon>
        <taxon>Planctomycetota</taxon>
        <taxon>Planctomycetia</taxon>
        <taxon>Gemmatales</taxon>
        <taxon>Gemmataceae</taxon>
        <taxon>Urbifossiella</taxon>
    </lineage>
</organism>
<evidence type="ECO:0000256" key="1">
    <source>
        <dbReference type="SAM" id="SignalP"/>
    </source>
</evidence>
<dbReference type="Proteomes" id="UP000319576">
    <property type="component" value="Chromosome"/>
</dbReference>
<protein>
    <recommendedName>
        <fullName evidence="4">Cytochrome c domain-containing protein</fullName>
    </recommendedName>
</protein>
<evidence type="ECO:0000313" key="2">
    <source>
        <dbReference type="EMBL" id="QDU22449.1"/>
    </source>
</evidence>
<accession>A0A517XY68</accession>